<dbReference type="InterPro" id="IPR000595">
    <property type="entry name" value="cNMP-bd_dom"/>
</dbReference>
<keyword evidence="1" id="KW-0805">Transcription regulation</keyword>
<dbReference type="SMART" id="SM00419">
    <property type="entry name" value="HTH_CRP"/>
    <property type="match status" value="1"/>
</dbReference>
<organism evidence="6 7">
    <name type="scientific">Caldichromatium japonicum</name>
    <dbReference type="NCBI Taxonomy" id="2699430"/>
    <lineage>
        <taxon>Bacteria</taxon>
        <taxon>Pseudomonadati</taxon>
        <taxon>Pseudomonadota</taxon>
        <taxon>Gammaproteobacteria</taxon>
        <taxon>Chromatiales</taxon>
        <taxon>Chromatiaceae</taxon>
        <taxon>Caldichromatium</taxon>
    </lineage>
</organism>
<dbReference type="InterPro" id="IPR014710">
    <property type="entry name" value="RmlC-like_jellyroll"/>
</dbReference>
<evidence type="ECO:0000259" key="5">
    <source>
        <dbReference type="PROSITE" id="PS51063"/>
    </source>
</evidence>
<feature type="domain" description="Cyclic nucleotide-binding" evidence="4">
    <location>
        <begin position="24"/>
        <end position="110"/>
    </location>
</feature>
<accession>A0A6G7VB70</accession>
<dbReference type="PRINTS" id="PR00034">
    <property type="entry name" value="HTHCRP"/>
</dbReference>
<feature type="domain" description="HTH crp-type" evidence="5">
    <location>
        <begin position="146"/>
        <end position="218"/>
    </location>
</feature>
<dbReference type="RefSeq" id="WP_166269765.1">
    <property type="nucleotide sequence ID" value="NZ_CP048029.1"/>
</dbReference>
<dbReference type="InterPro" id="IPR036388">
    <property type="entry name" value="WH-like_DNA-bd_sf"/>
</dbReference>
<dbReference type="InterPro" id="IPR036390">
    <property type="entry name" value="WH_DNA-bd_sf"/>
</dbReference>
<proteinExistence type="predicted"/>
<dbReference type="PANTHER" id="PTHR24567:SF68">
    <property type="entry name" value="DNA-BINDING TRANSCRIPTIONAL DUAL REGULATOR CRP"/>
    <property type="match status" value="1"/>
</dbReference>
<dbReference type="AlphaFoldDB" id="A0A6G7VB70"/>
<dbReference type="SUPFAM" id="SSF51206">
    <property type="entry name" value="cAMP-binding domain-like"/>
    <property type="match status" value="1"/>
</dbReference>
<dbReference type="EMBL" id="CP048029">
    <property type="protein sequence ID" value="QIK37037.1"/>
    <property type="molecule type" value="Genomic_DNA"/>
</dbReference>
<dbReference type="KEGG" id="cjap:GWK36_02375"/>
<dbReference type="PANTHER" id="PTHR24567">
    <property type="entry name" value="CRP FAMILY TRANSCRIPTIONAL REGULATORY PROTEIN"/>
    <property type="match status" value="1"/>
</dbReference>
<dbReference type="CDD" id="cd00092">
    <property type="entry name" value="HTH_CRP"/>
    <property type="match status" value="1"/>
</dbReference>
<dbReference type="GO" id="GO:0003700">
    <property type="term" value="F:DNA-binding transcription factor activity"/>
    <property type="evidence" value="ECO:0007669"/>
    <property type="project" value="InterPro"/>
</dbReference>
<dbReference type="InterPro" id="IPR018335">
    <property type="entry name" value="Tscrpt_reg_HTH_Crp-type_CS"/>
</dbReference>
<dbReference type="Pfam" id="PF13545">
    <property type="entry name" value="HTH_Crp_2"/>
    <property type="match status" value="1"/>
</dbReference>
<dbReference type="Proteomes" id="UP000502699">
    <property type="component" value="Chromosome"/>
</dbReference>
<evidence type="ECO:0000259" key="4">
    <source>
        <dbReference type="PROSITE" id="PS50042"/>
    </source>
</evidence>
<dbReference type="SMART" id="SM00100">
    <property type="entry name" value="cNMP"/>
    <property type="match status" value="1"/>
</dbReference>
<gene>
    <name evidence="6" type="primary">crp</name>
    <name evidence="6" type="ORF">GWK36_02375</name>
</gene>
<dbReference type="InterPro" id="IPR018490">
    <property type="entry name" value="cNMP-bd_dom_sf"/>
</dbReference>
<dbReference type="PROSITE" id="PS51063">
    <property type="entry name" value="HTH_CRP_2"/>
    <property type="match status" value="1"/>
</dbReference>
<dbReference type="PROSITE" id="PS50042">
    <property type="entry name" value="CNMP_BINDING_3"/>
    <property type="match status" value="1"/>
</dbReference>
<dbReference type="Gene3D" id="1.10.10.10">
    <property type="entry name" value="Winged helix-like DNA-binding domain superfamily/Winged helix DNA-binding domain"/>
    <property type="match status" value="1"/>
</dbReference>
<dbReference type="InterPro" id="IPR012318">
    <property type="entry name" value="HTH_CRP"/>
</dbReference>
<evidence type="ECO:0000313" key="6">
    <source>
        <dbReference type="EMBL" id="QIK37037.1"/>
    </source>
</evidence>
<protein>
    <submittedName>
        <fullName evidence="6">cAMP-activated global transcriptional regulator CRP</fullName>
    </submittedName>
</protein>
<evidence type="ECO:0000256" key="1">
    <source>
        <dbReference type="ARBA" id="ARBA00023015"/>
    </source>
</evidence>
<name>A0A6G7VB70_9GAMM</name>
<dbReference type="Pfam" id="PF00027">
    <property type="entry name" value="cNMP_binding"/>
    <property type="match status" value="1"/>
</dbReference>
<dbReference type="InterPro" id="IPR018488">
    <property type="entry name" value="cNMP-bd_CS"/>
</dbReference>
<keyword evidence="7" id="KW-1185">Reference proteome</keyword>
<dbReference type="CDD" id="cd00038">
    <property type="entry name" value="CAP_ED"/>
    <property type="match status" value="1"/>
</dbReference>
<dbReference type="SUPFAM" id="SSF46785">
    <property type="entry name" value="Winged helix' DNA-binding domain"/>
    <property type="match status" value="1"/>
</dbReference>
<dbReference type="PROSITE" id="PS00042">
    <property type="entry name" value="HTH_CRP_1"/>
    <property type="match status" value="1"/>
</dbReference>
<evidence type="ECO:0000256" key="3">
    <source>
        <dbReference type="ARBA" id="ARBA00023163"/>
    </source>
</evidence>
<dbReference type="InterPro" id="IPR050397">
    <property type="entry name" value="Env_Response_Regulators"/>
</dbReference>
<dbReference type="GO" id="GO:0003677">
    <property type="term" value="F:DNA binding"/>
    <property type="evidence" value="ECO:0007669"/>
    <property type="project" value="UniProtKB-KW"/>
</dbReference>
<keyword evidence="3" id="KW-0804">Transcription</keyword>
<dbReference type="Gene3D" id="2.60.120.10">
    <property type="entry name" value="Jelly Rolls"/>
    <property type="match status" value="1"/>
</dbReference>
<sequence length="218" mass="24602">MSTQPLSPEKPSWLSAFLSHCHTKSYDKQIDLIRQGQPAETLYYLLEGSVAVLMYDADERRELLLTYLNKGEFIGEMGLFIPQSTRSVIVRTRTPCRVAEITYRRLDWLLEHELAEVAKALLYTIGAQLALRLQRTSRKLGDLAFVDVSGRIAGALLDLCEQPDAQPHPQGKQIRITRQELGHLVGCSREMAGRVLKGLEEQGLVRVRGKTILVYGVR</sequence>
<dbReference type="GO" id="GO:0005829">
    <property type="term" value="C:cytosol"/>
    <property type="evidence" value="ECO:0007669"/>
    <property type="project" value="TreeGrafter"/>
</dbReference>
<dbReference type="FunFam" id="1.10.10.10:FF:000006">
    <property type="entry name" value="cAMP-activated global transcriptional regulator CRP"/>
    <property type="match status" value="1"/>
</dbReference>
<evidence type="ECO:0000256" key="2">
    <source>
        <dbReference type="ARBA" id="ARBA00023125"/>
    </source>
</evidence>
<keyword evidence="2" id="KW-0238">DNA-binding</keyword>
<reference evidence="7" key="1">
    <citation type="submission" date="2020-01" db="EMBL/GenBank/DDBJ databases">
        <title>Caldichromatium gen. nov., sp. nov., a thermophilic purple sulfur bacterium member of the family Chromatiaceae isolated from Nakabusa hot spring, Japan.</title>
        <authorList>
            <person name="Saini M.K."/>
            <person name="Hanada S."/>
            <person name="Tank M."/>
        </authorList>
    </citation>
    <scope>NUCLEOTIDE SEQUENCE [LARGE SCALE GENOMIC DNA]</scope>
    <source>
        <strain evidence="7">No.7</strain>
    </source>
</reference>
<evidence type="ECO:0000313" key="7">
    <source>
        <dbReference type="Proteomes" id="UP000502699"/>
    </source>
</evidence>
<dbReference type="PROSITE" id="PS00888">
    <property type="entry name" value="CNMP_BINDING_1"/>
    <property type="match status" value="1"/>
</dbReference>
<dbReference type="NCBIfam" id="NF008732">
    <property type="entry name" value="PRK11753.1"/>
    <property type="match status" value="1"/>
</dbReference>